<dbReference type="EMBL" id="NBNE01004814">
    <property type="protein sequence ID" value="OWZ04710.1"/>
    <property type="molecule type" value="Genomic_DNA"/>
</dbReference>
<dbReference type="Proteomes" id="UP000198211">
    <property type="component" value="Unassembled WGS sequence"/>
</dbReference>
<evidence type="ECO:0000313" key="2">
    <source>
        <dbReference type="Proteomes" id="UP000198211"/>
    </source>
</evidence>
<name>A0A225VJL6_9STRA</name>
<accession>A0A225VJL6</accession>
<reference evidence="2" key="1">
    <citation type="submission" date="2017-03" db="EMBL/GenBank/DDBJ databases">
        <title>Phytopthora megakarya and P. palmivora, two closely related causual agents of cacao black pod achieved similar genome size and gene model numbers by different mechanisms.</title>
        <authorList>
            <person name="Ali S."/>
            <person name="Shao J."/>
            <person name="Larry D.J."/>
            <person name="Kronmiller B."/>
            <person name="Shen D."/>
            <person name="Strem M.D."/>
            <person name="Melnick R.L."/>
            <person name="Guiltinan M.J."/>
            <person name="Tyler B.M."/>
            <person name="Meinhardt L.W."/>
            <person name="Bailey B.A."/>
        </authorList>
    </citation>
    <scope>NUCLEOTIDE SEQUENCE [LARGE SCALE GENOMIC DNA]</scope>
    <source>
        <strain evidence="2">zdho120</strain>
    </source>
</reference>
<keyword evidence="2" id="KW-1185">Reference proteome</keyword>
<organism evidence="1 2">
    <name type="scientific">Phytophthora megakarya</name>
    <dbReference type="NCBI Taxonomy" id="4795"/>
    <lineage>
        <taxon>Eukaryota</taxon>
        <taxon>Sar</taxon>
        <taxon>Stramenopiles</taxon>
        <taxon>Oomycota</taxon>
        <taxon>Peronosporomycetes</taxon>
        <taxon>Peronosporales</taxon>
        <taxon>Peronosporaceae</taxon>
        <taxon>Phytophthora</taxon>
    </lineage>
</organism>
<evidence type="ECO:0000313" key="1">
    <source>
        <dbReference type="EMBL" id="OWZ04710.1"/>
    </source>
</evidence>
<proteinExistence type="predicted"/>
<sequence length="136" mass="14829">MVSQLLNEKLRVISDFIIDGAHNGFGSHGLVSGSTIKATLLGVRLFFAAAGYYFSANPPHIRMLIKGVCRFDPPRQQKAPVSTALLELCTNSLSIDDPADQALWRGSVSGFLLSSPSFRDHSYDEANIPLVRPQRG</sequence>
<dbReference type="AlphaFoldDB" id="A0A225VJL6"/>
<protein>
    <submittedName>
        <fullName evidence="1">Uncharacterized protein</fullName>
    </submittedName>
</protein>
<gene>
    <name evidence="1" type="ORF">PHMEG_00023338</name>
</gene>
<comment type="caution">
    <text evidence="1">The sequence shown here is derived from an EMBL/GenBank/DDBJ whole genome shotgun (WGS) entry which is preliminary data.</text>
</comment>